<dbReference type="Pfam" id="PF00962">
    <property type="entry name" value="A_deaminase"/>
    <property type="match status" value="1"/>
</dbReference>
<evidence type="ECO:0000259" key="6">
    <source>
        <dbReference type="Pfam" id="PF00962"/>
    </source>
</evidence>
<dbReference type="PANTHER" id="PTHR43114">
    <property type="entry name" value="ADENINE DEAMINASE"/>
    <property type="match status" value="1"/>
</dbReference>
<sequence>MTAVAVRRDLLQLPKVHVHAHLDGSYPLDAVLELARRRGAAFEVPSVFRDVDHFFAAYGTVPDLVDDLADLAMLCRALVHQEAARGVLYLEPAIEPQLYAPRLGSLTVVTDTIVGALQDAAAEAGIEVGANLTINTDQDVSLATELASLAAARSGRGVTALGTAGFVEPAGLHRFVTAARIGRDAGLQIVAHAGQTGGPDSIIEALDVLGASRISHGVNAVLDPSLVTRLVEERIVCDVCPVSNVALGVAVDLPTHPVRALIDSGVPVTLNADDSLWFGRDVVDQYRIARELWDLDDAAVTGIARNGLLVEGMSAGTRSIYEDSLAAWFTAAPG</sequence>
<dbReference type="InterPro" id="IPR032466">
    <property type="entry name" value="Metal_Hydrolase"/>
</dbReference>
<keyword evidence="5" id="KW-0862">Zinc</keyword>
<dbReference type="AlphaFoldDB" id="A0A2V1HYE8"/>
<dbReference type="GO" id="GO:0046872">
    <property type="term" value="F:metal ion binding"/>
    <property type="evidence" value="ECO:0007669"/>
    <property type="project" value="UniProtKB-KW"/>
</dbReference>
<dbReference type="PANTHER" id="PTHR43114:SF6">
    <property type="entry name" value="ADENINE DEAMINASE"/>
    <property type="match status" value="1"/>
</dbReference>
<dbReference type="InterPro" id="IPR001365">
    <property type="entry name" value="A_deaminase_dom"/>
</dbReference>
<feature type="domain" description="Adenosine deaminase" evidence="6">
    <location>
        <begin position="14"/>
        <end position="308"/>
    </location>
</feature>
<gene>
    <name evidence="7" type="ORF">DDQ50_04815</name>
</gene>
<evidence type="ECO:0000256" key="3">
    <source>
        <dbReference type="ARBA" id="ARBA00022723"/>
    </source>
</evidence>
<dbReference type="OrthoDB" id="105475at2"/>
<dbReference type="EMBL" id="QEOP01000001">
    <property type="protein sequence ID" value="PVZ95797.1"/>
    <property type="molecule type" value="Genomic_DNA"/>
</dbReference>
<dbReference type="SUPFAM" id="SSF51556">
    <property type="entry name" value="Metallo-dependent hydrolases"/>
    <property type="match status" value="1"/>
</dbReference>
<dbReference type="Gene3D" id="3.20.20.140">
    <property type="entry name" value="Metal-dependent hydrolases"/>
    <property type="match status" value="1"/>
</dbReference>
<accession>A0A2V1HYE8</accession>
<dbReference type="RefSeq" id="WP_116755531.1">
    <property type="nucleotide sequence ID" value="NZ_JBHUEX010000001.1"/>
</dbReference>
<dbReference type="Proteomes" id="UP000244893">
    <property type="component" value="Unassembled WGS sequence"/>
</dbReference>
<evidence type="ECO:0000256" key="5">
    <source>
        <dbReference type="ARBA" id="ARBA00022833"/>
    </source>
</evidence>
<dbReference type="InterPro" id="IPR006330">
    <property type="entry name" value="Ado/ade_deaminase"/>
</dbReference>
<evidence type="ECO:0000256" key="1">
    <source>
        <dbReference type="ARBA" id="ARBA00001947"/>
    </source>
</evidence>
<proteinExistence type="inferred from homology"/>
<comment type="similarity">
    <text evidence="2">Belongs to the metallo-dependent hydrolases superfamily. Adenosine and AMP deaminases family.</text>
</comment>
<protein>
    <recommendedName>
        <fullName evidence="6">Adenosine deaminase domain-containing protein</fullName>
    </recommendedName>
</protein>
<evidence type="ECO:0000256" key="2">
    <source>
        <dbReference type="ARBA" id="ARBA00006676"/>
    </source>
</evidence>
<organism evidence="7 8">
    <name type="scientific">Amnibacterium flavum</name>
    <dbReference type="NCBI Taxonomy" id="2173173"/>
    <lineage>
        <taxon>Bacteria</taxon>
        <taxon>Bacillati</taxon>
        <taxon>Actinomycetota</taxon>
        <taxon>Actinomycetes</taxon>
        <taxon>Micrococcales</taxon>
        <taxon>Microbacteriaceae</taxon>
        <taxon>Amnibacterium</taxon>
    </lineage>
</organism>
<keyword evidence="3" id="KW-0479">Metal-binding</keyword>
<keyword evidence="8" id="KW-1185">Reference proteome</keyword>
<name>A0A2V1HYE8_9MICO</name>
<reference evidence="7 8" key="1">
    <citation type="submission" date="2018-05" db="EMBL/GenBank/DDBJ databases">
        <title>Amnibacterium sp. M8JJ-5, whole genome shotgun sequence.</title>
        <authorList>
            <person name="Tuo L."/>
        </authorList>
    </citation>
    <scope>NUCLEOTIDE SEQUENCE [LARGE SCALE GENOMIC DNA]</scope>
    <source>
        <strain evidence="7 8">M8JJ-5</strain>
    </source>
</reference>
<evidence type="ECO:0000313" key="8">
    <source>
        <dbReference type="Proteomes" id="UP000244893"/>
    </source>
</evidence>
<evidence type="ECO:0000256" key="4">
    <source>
        <dbReference type="ARBA" id="ARBA00022801"/>
    </source>
</evidence>
<dbReference type="GO" id="GO:0019239">
    <property type="term" value="F:deaminase activity"/>
    <property type="evidence" value="ECO:0007669"/>
    <property type="project" value="InterPro"/>
</dbReference>
<comment type="caution">
    <text evidence="7">The sequence shown here is derived from an EMBL/GenBank/DDBJ whole genome shotgun (WGS) entry which is preliminary data.</text>
</comment>
<dbReference type="GO" id="GO:0016814">
    <property type="term" value="F:hydrolase activity, acting on carbon-nitrogen (but not peptide) bonds, in cyclic amidines"/>
    <property type="evidence" value="ECO:0007669"/>
    <property type="project" value="UniProtKB-ARBA"/>
</dbReference>
<comment type="cofactor">
    <cofactor evidence="1">
        <name>Zn(2+)</name>
        <dbReference type="ChEBI" id="CHEBI:29105"/>
    </cofactor>
</comment>
<evidence type="ECO:0000313" key="7">
    <source>
        <dbReference type="EMBL" id="PVZ95797.1"/>
    </source>
</evidence>
<keyword evidence="4" id="KW-0378">Hydrolase</keyword>